<comment type="similarity">
    <text evidence="2 5">Belongs to the proline oxidase family.</text>
</comment>
<accession>A0A087U1E1</accession>
<keyword evidence="5" id="KW-0285">Flavoprotein</keyword>
<dbReference type="AlphaFoldDB" id="A0A087U1E1"/>
<evidence type="ECO:0000313" key="8">
    <source>
        <dbReference type="Proteomes" id="UP000054359"/>
    </source>
</evidence>
<keyword evidence="5" id="KW-0274">FAD</keyword>
<protein>
    <recommendedName>
        <fullName evidence="5">Proline dehydrogenase</fullName>
        <ecNumber evidence="5">1.5.5.2</ecNumber>
    </recommendedName>
</protein>
<name>A0A087U1E1_STEMI</name>
<evidence type="ECO:0000313" key="7">
    <source>
        <dbReference type="EMBL" id="KFM71180.1"/>
    </source>
</evidence>
<dbReference type="GO" id="GO:0010133">
    <property type="term" value="P:L-proline catabolic process to L-glutamate"/>
    <property type="evidence" value="ECO:0007669"/>
    <property type="project" value="TreeGrafter"/>
</dbReference>
<evidence type="ECO:0000256" key="4">
    <source>
        <dbReference type="ARBA" id="ARBA00023062"/>
    </source>
</evidence>
<proteinExistence type="inferred from homology"/>
<sequence length="51" mass="6334">MFKNMMRRLHNIARIAREKDVRVMIDAEQSYFQPAINRITMEMMRKYNKKK</sequence>
<keyword evidence="8" id="KW-1185">Reference proteome</keyword>
<evidence type="ECO:0000256" key="3">
    <source>
        <dbReference type="ARBA" id="ARBA00023002"/>
    </source>
</evidence>
<comment type="catalytic activity">
    <reaction evidence="5">
        <text>L-proline + a quinone = (S)-1-pyrroline-5-carboxylate + a quinol + H(+)</text>
        <dbReference type="Rhea" id="RHEA:23784"/>
        <dbReference type="ChEBI" id="CHEBI:15378"/>
        <dbReference type="ChEBI" id="CHEBI:17388"/>
        <dbReference type="ChEBI" id="CHEBI:24646"/>
        <dbReference type="ChEBI" id="CHEBI:60039"/>
        <dbReference type="ChEBI" id="CHEBI:132124"/>
        <dbReference type="EC" id="1.5.5.2"/>
    </reaction>
</comment>
<feature type="domain" description="Proline dehydrogenase" evidence="6">
    <location>
        <begin position="8"/>
        <end position="50"/>
    </location>
</feature>
<dbReference type="GO" id="GO:0071949">
    <property type="term" value="F:FAD binding"/>
    <property type="evidence" value="ECO:0007669"/>
    <property type="project" value="TreeGrafter"/>
</dbReference>
<dbReference type="EMBL" id="KK117700">
    <property type="protein sequence ID" value="KFM71180.1"/>
    <property type="molecule type" value="Genomic_DNA"/>
</dbReference>
<comment type="cofactor">
    <cofactor evidence="5">
        <name>FAD</name>
        <dbReference type="ChEBI" id="CHEBI:57692"/>
    </cofactor>
</comment>
<organism evidence="7 8">
    <name type="scientific">Stegodyphus mimosarum</name>
    <name type="common">African social velvet spider</name>
    <dbReference type="NCBI Taxonomy" id="407821"/>
    <lineage>
        <taxon>Eukaryota</taxon>
        <taxon>Metazoa</taxon>
        <taxon>Ecdysozoa</taxon>
        <taxon>Arthropoda</taxon>
        <taxon>Chelicerata</taxon>
        <taxon>Arachnida</taxon>
        <taxon>Araneae</taxon>
        <taxon>Araneomorphae</taxon>
        <taxon>Entelegynae</taxon>
        <taxon>Eresoidea</taxon>
        <taxon>Eresidae</taxon>
        <taxon>Stegodyphus</taxon>
    </lineage>
</organism>
<comment type="pathway">
    <text evidence="1">Amino-acid degradation; L-proline degradation into L-glutamate; L-glutamate from L-proline: step 1/2.</text>
</comment>
<dbReference type="GO" id="GO:0005739">
    <property type="term" value="C:mitochondrion"/>
    <property type="evidence" value="ECO:0007669"/>
    <property type="project" value="TreeGrafter"/>
</dbReference>
<dbReference type="PANTHER" id="PTHR13914">
    <property type="entry name" value="PROLINE OXIDASE"/>
    <property type="match status" value="1"/>
</dbReference>
<gene>
    <name evidence="7" type="ORF">X975_03693</name>
</gene>
<dbReference type="GO" id="GO:0004657">
    <property type="term" value="F:proline dehydrogenase activity"/>
    <property type="evidence" value="ECO:0007669"/>
    <property type="project" value="UniProtKB-EC"/>
</dbReference>
<dbReference type="PANTHER" id="PTHR13914:SF0">
    <property type="entry name" value="PROLINE DEHYDROGENASE 1, MITOCHONDRIAL"/>
    <property type="match status" value="1"/>
</dbReference>
<dbReference type="EC" id="1.5.5.2" evidence="5"/>
<dbReference type="InterPro" id="IPR029041">
    <property type="entry name" value="FAD-linked_oxidoreductase-like"/>
</dbReference>
<feature type="non-terminal residue" evidence="7">
    <location>
        <position position="51"/>
    </location>
</feature>
<evidence type="ECO:0000256" key="1">
    <source>
        <dbReference type="ARBA" id="ARBA00004739"/>
    </source>
</evidence>
<dbReference type="Proteomes" id="UP000054359">
    <property type="component" value="Unassembled WGS sequence"/>
</dbReference>
<evidence type="ECO:0000256" key="5">
    <source>
        <dbReference type="RuleBase" id="RU364054"/>
    </source>
</evidence>
<dbReference type="SUPFAM" id="SSF51730">
    <property type="entry name" value="FAD-linked oxidoreductase"/>
    <property type="match status" value="1"/>
</dbReference>
<keyword evidence="4 5" id="KW-0642">Proline metabolism</keyword>
<dbReference type="InterPro" id="IPR002872">
    <property type="entry name" value="Proline_DH_dom"/>
</dbReference>
<dbReference type="InterPro" id="IPR015659">
    <property type="entry name" value="Proline_oxidase"/>
</dbReference>
<keyword evidence="3 5" id="KW-0560">Oxidoreductase</keyword>
<reference evidence="7 8" key="1">
    <citation type="submission" date="2013-11" db="EMBL/GenBank/DDBJ databases">
        <title>Genome sequencing of Stegodyphus mimosarum.</title>
        <authorList>
            <person name="Bechsgaard J."/>
        </authorList>
    </citation>
    <scope>NUCLEOTIDE SEQUENCE [LARGE SCALE GENOMIC DNA]</scope>
</reference>
<evidence type="ECO:0000259" key="6">
    <source>
        <dbReference type="Pfam" id="PF01619"/>
    </source>
</evidence>
<dbReference type="OrthoDB" id="5464at2759"/>
<evidence type="ECO:0000256" key="2">
    <source>
        <dbReference type="ARBA" id="ARBA00005869"/>
    </source>
</evidence>
<dbReference type="Gene3D" id="3.20.20.220">
    <property type="match status" value="1"/>
</dbReference>
<dbReference type="STRING" id="407821.A0A087U1E1"/>
<dbReference type="Pfam" id="PF01619">
    <property type="entry name" value="Pro_dh"/>
    <property type="match status" value="1"/>
</dbReference>
<comment type="function">
    <text evidence="5">Converts proline to delta-1-pyrroline-5-carboxylate.</text>
</comment>